<dbReference type="Gramene" id="KQJ88911">
    <property type="protein sequence ID" value="KQJ88911"/>
    <property type="gene ID" value="BRADI_4g22016v3"/>
</dbReference>
<gene>
    <name evidence="1" type="ORF">BRADI_4g22016v3</name>
</gene>
<dbReference type="InParanoid" id="A0A0Q3EN30"/>
<dbReference type="AlphaFoldDB" id="A0A0Q3EN30"/>
<proteinExistence type="predicted"/>
<dbReference type="EMBL" id="CM000883">
    <property type="protein sequence ID" value="KQJ88911.1"/>
    <property type="molecule type" value="Genomic_DNA"/>
</dbReference>
<reference evidence="1 2" key="1">
    <citation type="journal article" date="2010" name="Nature">
        <title>Genome sequencing and analysis of the model grass Brachypodium distachyon.</title>
        <authorList>
            <consortium name="International Brachypodium Initiative"/>
        </authorList>
    </citation>
    <scope>NUCLEOTIDE SEQUENCE [LARGE SCALE GENOMIC DNA]</scope>
    <source>
        <strain evidence="1 2">Bd21</strain>
    </source>
</reference>
<evidence type="ECO:0000313" key="2">
    <source>
        <dbReference type="EnsemblPlants" id="KQJ88911"/>
    </source>
</evidence>
<evidence type="ECO:0000313" key="1">
    <source>
        <dbReference type="EMBL" id="KQJ88911.1"/>
    </source>
</evidence>
<dbReference type="Proteomes" id="UP000008810">
    <property type="component" value="Chromosome 4"/>
</dbReference>
<name>A0A0Q3EN30_BRADI</name>
<evidence type="ECO:0000313" key="3">
    <source>
        <dbReference type="Proteomes" id="UP000008810"/>
    </source>
</evidence>
<dbReference type="EnsemblPlants" id="KQJ88911">
    <property type="protein sequence ID" value="KQJ88911"/>
    <property type="gene ID" value="BRADI_4g22016v3"/>
</dbReference>
<protein>
    <submittedName>
        <fullName evidence="1 2">Uncharacterized protein</fullName>
    </submittedName>
</protein>
<accession>A0A0Q3EN30</accession>
<keyword evidence="3" id="KW-1185">Reference proteome</keyword>
<reference evidence="1" key="2">
    <citation type="submission" date="2017-06" db="EMBL/GenBank/DDBJ databases">
        <title>WGS assembly of Brachypodium distachyon.</title>
        <authorList>
            <consortium name="The International Brachypodium Initiative"/>
            <person name="Lucas S."/>
            <person name="Harmon-Smith M."/>
            <person name="Lail K."/>
            <person name="Tice H."/>
            <person name="Grimwood J."/>
            <person name="Bruce D."/>
            <person name="Barry K."/>
            <person name="Shu S."/>
            <person name="Lindquist E."/>
            <person name="Wang M."/>
            <person name="Pitluck S."/>
            <person name="Vogel J.P."/>
            <person name="Garvin D.F."/>
            <person name="Mockler T.C."/>
            <person name="Schmutz J."/>
            <person name="Rokhsar D."/>
            <person name="Bevan M.W."/>
        </authorList>
    </citation>
    <scope>NUCLEOTIDE SEQUENCE</scope>
    <source>
        <strain evidence="1">Bd21</strain>
    </source>
</reference>
<sequence>MFKMCYIVKQNVVLGSILTGWIYHEREQQGRCGVNSGAYGPGATMKVPCKYNAPMNAETFSRTEG</sequence>
<organism evidence="1">
    <name type="scientific">Brachypodium distachyon</name>
    <name type="common">Purple false brome</name>
    <name type="synonym">Trachynia distachya</name>
    <dbReference type="NCBI Taxonomy" id="15368"/>
    <lineage>
        <taxon>Eukaryota</taxon>
        <taxon>Viridiplantae</taxon>
        <taxon>Streptophyta</taxon>
        <taxon>Embryophyta</taxon>
        <taxon>Tracheophyta</taxon>
        <taxon>Spermatophyta</taxon>
        <taxon>Magnoliopsida</taxon>
        <taxon>Liliopsida</taxon>
        <taxon>Poales</taxon>
        <taxon>Poaceae</taxon>
        <taxon>BOP clade</taxon>
        <taxon>Pooideae</taxon>
        <taxon>Stipodae</taxon>
        <taxon>Brachypodieae</taxon>
        <taxon>Brachypodium</taxon>
    </lineage>
</organism>
<reference evidence="2" key="3">
    <citation type="submission" date="2018-08" db="UniProtKB">
        <authorList>
            <consortium name="EnsemblPlants"/>
        </authorList>
    </citation>
    <scope>IDENTIFICATION</scope>
    <source>
        <strain evidence="2">cv. Bd21</strain>
    </source>
</reference>